<dbReference type="PANTHER" id="PTHR13887">
    <property type="entry name" value="GLUTATHIONE S-TRANSFERASE KAPPA"/>
    <property type="match status" value="1"/>
</dbReference>
<dbReference type="InterPro" id="IPR001853">
    <property type="entry name" value="DSBA-like_thioredoxin_dom"/>
</dbReference>
<protein>
    <recommendedName>
        <fullName evidence="1">DSBA-like thioredoxin domain-containing protein</fullName>
    </recommendedName>
</protein>
<gene>
    <name evidence="2" type="ORF">AMON00008_LOCUS2017</name>
</gene>
<dbReference type="GO" id="GO:0016491">
    <property type="term" value="F:oxidoreductase activity"/>
    <property type="evidence" value="ECO:0007669"/>
    <property type="project" value="InterPro"/>
</dbReference>
<evidence type="ECO:0000313" key="2">
    <source>
        <dbReference type="EMBL" id="CAE4562398.1"/>
    </source>
</evidence>
<reference evidence="2" key="1">
    <citation type="submission" date="2021-01" db="EMBL/GenBank/DDBJ databases">
        <authorList>
            <person name="Corre E."/>
            <person name="Pelletier E."/>
            <person name="Niang G."/>
            <person name="Scheremetjew M."/>
            <person name="Finn R."/>
            <person name="Kale V."/>
            <person name="Holt S."/>
            <person name="Cochrane G."/>
            <person name="Meng A."/>
            <person name="Brown T."/>
            <person name="Cohen L."/>
        </authorList>
    </citation>
    <scope>NUCLEOTIDE SEQUENCE</scope>
    <source>
        <strain evidence="2">CCMP3105</strain>
    </source>
</reference>
<dbReference type="AlphaFoldDB" id="A0A7S4PTN7"/>
<sequence length="342" mass="36771">MPDGGIGLKEFMKLKLGTDNLDALRAKSAPLRLAGERVGITWNTARKMVNTVKSHCLAELARAQRKGDGMVEEIFTAYFQRGEDINDADVLCRLAEKVGVDGARACLESGTYRAGVQACYESAVRSGVTSVPHFTIRVGVAEPSRFSGAQSPEVIQGVLWQLVQAAEVPLGSRVRVGGRVEGDVVAFQGAEGEQGCFVVKPLHSPRPGGDNVDLIRSSKHNLEVLRTIPLGSEVQLGGLMAADLNGQKGQVVKYHTGTGRFEVRLVGDAGATKALRGDNLTVLRTLLPGDEVILDGLKAAHLNGQKAEVLGYLTDKERFELRLHSNGEVKAIQGERLQRVSE</sequence>
<dbReference type="Pfam" id="PF01323">
    <property type="entry name" value="DSBA"/>
    <property type="match status" value="1"/>
</dbReference>
<dbReference type="InterPro" id="IPR036249">
    <property type="entry name" value="Thioredoxin-like_sf"/>
</dbReference>
<accession>A0A7S4PTN7</accession>
<organism evidence="2">
    <name type="scientific">Alexandrium monilatum</name>
    <dbReference type="NCBI Taxonomy" id="311494"/>
    <lineage>
        <taxon>Eukaryota</taxon>
        <taxon>Sar</taxon>
        <taxon>Alveolata</taxon>
        <taxon>Dinophyceae</taxon>
        <taxon>Gonyaulacales</taxon>
        <taxon>Pyrocystaceae</taxon>
        <taxon>Alexandrium</taxon>
    </lineage>
</organism>
<dbReference type="EMBL" id="HBNR01002871">
    <property type="protein sequence ID" value="CAE4562398.1"/>
    <property type="molecule type" value="Transcribed_RNA"/>
</dbReference>
<evidence type="ECO:0000259" key="1">
    <source>
        <dbReference type="Pfam" id="PF01323"/>
    </source>
</evidence>
<dbReference type="PANTHER" id="PTHR13887:SF41">
    <property type="entry name" value="THIOREDOXIN SUPERFAMILY PROTEIN"/>
    <property type="match status" value="1"/>
</dbReference>
<dbReference type="SUPFAM" id="SSF52833">
    <property type="entry name" value="Thioredoxin-like"/>
    <property type="match status" value="1"/>
</dbReference>
<name>A0A7S4PTN7_9DINO</name>
<proteinExistence type="predicted"/>
<dbReference type="Gene3D" id="3.40.30.10">
    <property type="entry name" value="Glutaredoxin"/>
    <property type="match status" value="1"/>
</dbReference>
<feature type="domain" description="DSBA-like thioredoxin" evidence="1">
    <location>
        <begin position="36"/>
        <end position="157"/>
    </location>
</feature>